<comment type="caution">
    <text evidence="1">The sequence shown here is derived from an EMBL/GenBank/DDBJ whole genome shotgun (WGS) entry which is preliminary data.</text>
</comment>
<evidence type="ECO:0000313" key="2">
    <source>
        <dbReference type="Proteomes" id="UP000004123"/>
    </source>
</evidence>
<dbReference type="EMBL" id="AFPY01000150">
    <property type="protein sequence ID" value="EGQ11420.1"/>
    <property type="molecule type" value="Genomic_DNA"/>
</dbReference>
<dbReference type="HOGENOM" id="CLU_3220275_0_0_10"/>
<gene>
    <name evidence="1" type="ORF">HMPREF9144_2837</name>
</gene>
<evidence type="ECO:0000313" key="1">
    <source>
        <dbReference type="EMBL" id="EGQ11420.1"/>
    </source>
</evidence>
<reference evidence="1 2" key="1">
    <citation type="submission" date="2011-04" db="EMBL/GenBank/DDBJ databases">
        <authorList>
            <person name="Muzny D."/>
            <person name="Qin X."/>
            <person name="Deng J."/>
            <person name="Jiang H."/>
            <person name="Liu Y."/>
            <person name="Qu J."/>
            <person name="Song X.-Z."/>
            <person name="Zhang L."/>
            <person name="Thornton R."/>
            <person name="Coyle M."/>
            <person name="Francisco L."/>
            <person name="Jackson L."/>
            <person name="Javaid M."/>
            <person name="Korchina V."/>
            <person name="Kovar C."/>
            <person name="Mata R."/>
            <person name="Mathew T."/>
            <person name="Ngo R."/>
            <person name="Nguyen L."/>
            <person name="Nguyen N."/>
            <person name="Okwuonu G."/>
            <person name="Ongeri F."/>
            <person name="Pham C."/>
            <person name="Simmons D."/>
            <person name="Wilczek-Boney K."/>
            <person name="Hale W."/>
            <person name="Jakkamsetti A."/>
            <person name="Pham P."/>
            <person name="Ruth R."/>
            <person name="San Lucas F."/>
            <person name="Warren J."/>
            <person name="Zhang J."/>
            <person name="Zhao Z."/>
            <person name="Zhou C."/>
            <person name="Zhu D."/>
            <person name="Lee S."/>
            <person name="Bess C."/>
            <person name="Blankenburg K."/>
            <person name="Forbes L."/>
            <person name="Fu Q."/>
            <person name="Gubbala S."/>
            <person name="Hirani K."/>
            <person name="Jayaseelan J.C."/>
            <person name="Lara F."/>
            <person name="Munidasa M."/>
            <person name="Palculict T."/>
            <person name="Patil S."/>
            <person name="Pu L.-L."/>
            <person name="Saada N."/>
            <person name="Tang L."/>
            <person name="Weissenberger G."/>
            <person name="Zhu Y."/>
            <person name="Hemphill L."/>
            <person name="Shang Y."/>
            <person name="Youmans B."/>
            <person name="Ayvaz T."/>
            <person name="Ross M."/>
            <person name="Santibanez J."/>
            <person name="Aqrawi P."/>
            <person name="Gross S."/>
            <person name="Joshi V."/>
            <person name="Fowler G."/>
            <person name="Nazareth L."/>
            <person name="Reid J."/>
            <person name="Worley K."/>
            <person name="Petrosino J."/>
            <person name="Highlander S."/>
            <person name="Gibbs R."/>
        </authorList>
    </citation>
    <scope>NUCLEOTIDE SEQUENCE [LARGE SCALE GENOMIC DNA]</scope>
    <source>
        <strain evidence="1 2">ATCC 700821</strain>
    </source>
</reference>
<protein>
    <submittedName>
        <fullName evidence="1">Uncharacterized protein</fullName>
    </submittedName>
</protein>
<organism evidence="1 2">
    <name type="scientific">Prevotella pallens ATCC 700821</name>
    <dbReference type="NCBI Taxonomy" id="997353"/>
    <lineage>
        <taxon>Bacteria</taxon>
        <taxon>Pseudomonadati</taxon>
        <taxon>Bacteroidota</taxon>
        <taxon>Bacteroidia</taxon>
        <taxon>Bacteroidales</taxon>
        <taxon>Prevotellaceae</taxon>
        <taxon>Prevotella</taxon>
    </lineage>
</organism>
<accession>F9DME5</accession>
<sequence>MITEEVSMFIYLTFVFYKERWYYKKETLNDIGHFCYAIHLAFAF</sequence>
<proteinExistence type="predicted"/>
<name>F9DME5_9BACT</name>
<dbReference type="Proteomes" id="UP000004123">
    <property type="component" value="Unassembled WGS sequence"/>
</dbReference>
<dbReference type="AlphaFoldDB" id="F9DME5"/>